<gene>
    <name evidence="2" type="ORF">DGMP_14790</name>
</gene>
<dbReference type="PANTHER" id="PTHR30255:SF2">
    <property type="entry name" value="SINGLE-STRANDED-DNA-SPECIFIC EXONUCLEASE RECJ"/>
    <property type="match status" value="1"/>
</dbReference>
<evidence type="ECO:0000259" key="1">
    <source>
        <dbReference type="Pfam" id="PF01368"/>
    </source>
</evidence>
<name>A0A8D5JR78_9BACT</name>
<evidence type="ECO:0000313" key="2">
    <source>
        <dbReference type="EMBL" id="BCL60786.1"/>
    </source>
</evidence>
<organism evidence="2 3">
    <name type="scientific">Desulfomarina profundi</name>
    <dbReference type="NCBI Taxonomy" id="2772557"/>
    <lineage>
        <taxon>Bacteria</taxon>
        <taxon>Pseudomonadati</taxon>
        <taxon>Thermodesulfobacteriota</taxon>
        <taxon>Desulfobulbia</taxon>
        <taxon>Desulfobulbales</taxon>
        <taxon>Desulfobulbaceae</taxon>
        <taxon>Desulfomarina</taxon>
    </lineage>
</organism>
<feature type="domain" description="DDH" evidence="1">
    <location>
        <begin position="64"/>
        <end position="226"/>
    </location>
</feature>
<dbReference type="InterPro" id="IPR001667">
    <property type="entry name" value="DDH_dom"/>
</dbReference>
<dbReference type="PANTHER" id="PTHR30255">
    <property type="entry name" value="SINGLE-STRANDED-DNA-SPECIFIC EXONUCLEASE RECJ"/>
    <property type="match status" value="1"/>
</dbReference>
<dbReference type="Pfam" id="PF01368">
    <property type="entry name" value="DHH"/>
    <property type="match status" value="1"/>
</dbReference>
<accession>A0A8D5JR78</accession>
<keyword evidence="3" id="KW-1185">Reference proteome</keyword>
<evidence type="ECO:0000313" key="3">
    <source>
        <dbReference type="Proteomes" id="UP000826725"/>
    </source>
</evidence>
<dbReference type="AlphaFoldDB" id="A0A8D5JR78"/>
<dbReference type="InterPro" id="IPR051673">
    <property type="entry name" value="SSDNA_exonuclease_RecJ"/>
</dbReference>
<protein>
    <recommendedName>
        <fullName evidence="1">DDH domain-containing protein</fullName>
    </recommendedName>
</protein>
<dbReference type="KEGG" id="dbk:DGMP_14790"/>
<dbReference type="Proteomes" id="UP000826725">
    <property type="component" value="Chromosome"/>
</dbReference>
<proteinExistence type="predicted"/>
<sequence>MTSINNKIPGVILEILQSKGISNPEAINRFLFPKLSELPDPFKMKGMKKATTLIGKYLKKNHPILIWGDYDVDGTTGTALLINIFKAIDKDVHYHIPNRMTEGYGLNSEYFTTRQDFFLNSPFLVITVDCGISDGKTIAEIQQNFPDIEFIVSDHHTLPHSDLPECITLKPSDSSCGFHEEKLAGVGVAFYLAAGLRSFLIQTGLFSCKAKKIKLKDYLAFVALGTVADMVHLTRTNRILVRAGFEALENTKFPGLKELLRCCDIADSKINSEEIAFLIGPLLNAPGRLGTATFLFKPLLQTLHKRQVSYAENYLKLTTQEKGYVKIL</sequence>
<reference evidence="2" key="1">
    <citation type="submission" date="2020-09" db="EMBL/GenBank/DDBJ databases">
        <title>Desulfogranum mesoprofundum gen. nov., sp. nov., a novel mesophilic, sulfate-reducing chemolithoautotroph isolated from a deep-sea hydrothermal vent chimney in the Suiyo Seamount.</title>
        <authorList>
            <person name="Hashimoto Y."/>
            <person name="Nakagawa S."/>
        </authorList>
    </citation>
    <scope>NUCLEOTIDE SEQUENCE</scope>
    <source>
        <strain evidence="2">KT2</strain>
    </source>
</reference>
<dbReference type="EMBL" id="AP024086">
    <property type="protein sequence ID" value="BCL60786.1"/>
    <property type="molecule type" value="Genomic_DNA"/>
</dbReference>